<name>A0A1I7VAR5_LOALO</name>
<keyword evidence="1" id="KW-0472">Membrane</keyword>
<dbReference type="OrthoDB" id="5854649at2759"/>
<reference evidence="2 3" key="1">
    <citation type="submission" date="2012-04" db="EMBL/GenBank/DDBJ databases">
        <title>The Genome Sequence of Loa loa.</title>
        <authorList>
            <consortium name="The Broad Institute Genome Sequencing Platform"/>
            <consortium name="Broad Institute Genome Sequencing Center for Infectious Disease"/>
            <person name="Nutman T.B."/>
            <person name="Fink D.L."/>
            <person name="Russ C."/>
            <person name="Young S."/>
            <person name="Zeng Q."/>
            <person name="Gargeya S."/>
            <person name="Alvarado L."/>
            <person name="Berlin A."/>
            <person name="Chapman S.B."/>
            <person name="Chen Z."/>
            <person name="Freedman E."/>
            <person name="Gellesch M."/>
            <person name="Goldberg J."/>
            <person name="Griggs A."/>
            <person name="Gujja S."/>
            <person name="Heilman E.R."/>
            <person name="Heiman D."/>
            <person name="Howarth C."/>
            <person name="Mehta T."/>
            <person name="Neiman D."/>
            <person name="Pearson M."/>
            <person name="Roberts A."/>
            <person name="Saif S."/>
            <person name="Shea T."/>
            <person name="Shenoy N."/>
            <person name="Sisk P."/>
            <person name="Stolte C."/>
            <person name="Sykes S."/>
            <person name="White J."/>
            <person name="Yandava C."/>
            <person name="Haas B."/>
            <person name="Henn M.R."/>
            <person name="Nusbaum C."/>
            <person name="Birren B."/>
        </authorList>
    </citation>
    <scope>NUCLEOTIDE SEQUENCE [LARGE SCALE GENOMIC DNA]</scope>
</reference>
<evidence type="ECO:0000256" key="1">
    <source>
        <dbReference type="SAM" id="Phobius"/>
    </source>
</evidence>
<dbReference type="RefSeq" id="XP_003144057.1">
    <property type="nucleotide sequence ID" value="XM_003144009.2"/>
</dbReference>
<accession>A0A1S0TTJ9</accession>
<gene>
    <name evidence="2 4" type="ORF">LOAG_08478</name>
</gene>
<evidence type="ECO:0000313" key="3">
    <source>
        <dbReference type="Proteomes" id="UP000095285"/>
    </source>
</evidence>
<sequence>MERVIDQSLGVPIICYDHEPRSRGQLPEVMESILLQRPQQLFNSETTSLSGKDDAKENLPPIFIGNEGPSVVVKLTVCVIAFIVMVICLCFLFV</sequence>
<organism evidence="3 4">
    <name type="scientific">Loa loa</name>
    <name type="common">Eye worm</name>
    <name type="synonym">Filaria loa</name>
    <dbReference type="NCBI Taxonomy" id="7209"/>
    <lineage>
        <taxon>Eukaryota</taxon>
        <taxon>Metazoa</taxon>
        <taxon>Ecdysozoa</taxon>
        <taxon>Nematoda</taxon>
        <taxon>Chromadorea</taxon>
        <taxon>Rhabditida</taxon>
        <taxon>Spirurina</taxon>
        <taxon>Spiruromorpha</taxon>
        <taxon>Filarioidea</taxon>
        <taxon>Onchocercidae</taxon>
        <taxon>Loa</taxon>
    </lineage>
</organism>
<accession>A0A1I7VAR5</accession>
<protein>
    <submittedName>
        <fullName evidence="4">Ovule protein</fullName>
    </submittedName>
</protein>
<dbReference type="WBParaSite" id="EN70_11731">
    <property type="protein sequence ID" value="EN70_11731"/>
    <property type="gene ID" value="EN70_11731"/>
</dbReference>
<keyword evidence="3" id="KW-1185">Reference proteome</keyword>
<dbReference type="CTD" id="9945904"/>
<dbReference type="EMBL" id="JH712208">
    <property type="protein sequence ID" value="EFO20015.1"/>
    <property type="molecule type" value="Genomic_DNA"/>
</dbReference>
<proteinExistence type="predicted"/>
<dbReference type="GeneID" id="9945904"/>
<feature type="transmembrane region" description="Helical" evidence="1">
    <location>
        <begin position="71"/>
        <end position="93"/>
    </location>
</feature>
<keyword evidence="1" id="KW-1133">Transmembrane helix</keyword>
<evidence type="ECO:0000313" key="4">
    <source>
        <dbReference type="WBParaSite" id="EN70_11731"/>
    </source>
</evidence>
<dbReference type="AlphaFoldDB" id="A0A1I7VAR5"/>
<dbReference type="Proteomes" id="UP000095285">
    <property type="component" value="Unassembled WGS sequence"/>
</dbReference>
<keyword evidence="1" id="KW-0812">Transmembrane</keyword>
<reference evidence="4" key="2">
    <citation type="submission" date="2016-11" db="UniProtKB">
        <authorList>
            <consortium name="WormBaseParasite"/>
        </authorList>
    </citation>
    <scope>IDENTIFICATION</scope>
</reference>
<evidence type="ECO:0000313" key="2">
    <source>
        <dbReference type="EMBL" id="EFO20015.1"/>
    </source>
</evidence>
<dbReference type="KEGG" id="loa:LOAG_08478"/>
<dbReference type="OMA" id="YDHEPRS"/>